<dbReference type="InterPro" id="IPR050155">
    <property type="entry name" value="HAD-like_hydrolase_sf"/>
</dbReference>
<dbReference type="SUPFAM" id="SSF56784">
    <property type="entry name" value="HAD-like"/>
    <property type="match status" value="1"/>
</dbReference>
<comment type="caution">
    <text evidence="5">The sequence shown here is derived from an EMBL/GenBank/DDBJ whole genome shotgun (WGS) entry which is preliminary data.</text>
</comment>
<name>A0A916ZFG8_9HYPH</name>
<dbReference type="NCBIfam" id="TIGR01549">
    <property type="entry name" value="HAD-SF-IA-v1"/>
    <property type="match status" value="1"/>
</dbReference>
<dbReference type="CDD" id="cd01427">
    <property type="entry name" value="HAD_like"/>
    <property type="match status" value="1"/>
</dbReference>
<dbReference type="Proteomes" id="UP000644699">
    <property type="component" value="Unassembled WGS sequence"/>
</dbReference>
<dbReference type="EC" id="3.1.3.18" evidence="4"/>
<dbReference type="AlphaFoldDB" id="A0A916ZFG8"/>
<gene>
    <name evidence="5" type="ORF">GCM10011390_09300</name>
</gene>
<dbReference type="GO" id="GO:0006281">
    <property type="term" value="P:DNA repair"/>
    <property type="evidence" value="ECO:0007669"/>
    <property type="project" value="TreeGrafter"/>
</dbReference>
<dbReference type="InterPro" id="IPR036412">
    <property type="entry name" value="HAD-like_sf"/>
</dbReference>
<dbReference type="RefSeq" id="WP_188907013.1">
    <property type="nucleotide sequence ID" value="NZ_BMIQ01000001.1"/>
</dbReference>
<dbReference type="GO" id="GO:0008967">
    <property type="term" value="F:phosphoglycolate phosphatase activity"/>
    <property type="evidence" value="ECO:0007669"/>
    <property type="project" value="UniProtKB-EC"/>
</dbReference>
<evidence type="ECO:0000313" key="6">
    <source>
        <dbReference type="Proteomes" id="UP000644699"/>
    </source>
</evidence>
<dbReference type="Gene3D" id="1.10.150.240">
    <property type="entry name" value="Putative phosphatase, domain 2"/>
    <property type="match status" value="1"/>
</dbReference>
<accession>A0A916ZFG8</accession>
<comment type="similarity">
    <text evidence="3">Belongs to the HAD-like hydrolase superfamily. CbbY/CbbZ/Gph/YieH family.</text>
</comment>
<dbReference type="PANTHER" id="PTHR43434:SF1">
    <property type="entry name" value="PHOSPHOGLYCOLATE PHOSPHATASE"/>
    <property type="match status" value="1"/>
</dbReference>
<keyword evidence="6" id="KW-1185">Reference proteome</keyword>
<sequence>MTEGSEQPARHPALALVEAVLFDKDGTLLDFDATWGPATAEVLRELSGGDAALFERLAASCGFLPETGGFLPDSPVIGGYTDDFAPAWATILGRPYDEAFKTRVDALFRAASLRHLTAYADVAAALAALRDAGLPIGLATNDSEATAKAHLHRLAIADLFDFVAGYDSGHGAKPGSGMVTRFAAAVDVAPLAVALVGDSPHDMHAAIGAGAVPVGIVRTERAAGQLGDLPSLTVPDLAGLLAGLGLSDR</sequence>
<dbReference type="InterPro" id="IPR006439">
    <property type="entry name" value="HAD-SF_hydro_IA"/>
</dbReference>
<dbReference type="EMBL" id="BMIQ01000001">
    <property type="protein sequence ID" value="GGD92709.1"/>
    <property type="molecule type" value="Genomic_DNA"/>
</dbReference>
<evidence type="ECO:0000256" key="1">
    <source>
        <dbReference type="ARBA" id="ARBA00000830"/>
    </source>
</evidence>
<dbReference type="Pfam" id="PF00702">
    <property type="entry name" value="Hydrolase"/>
    <property type="match status" value="1"/>
</dbReference>
<comment type="pathway">
    <text evidence="2">Organic acid metabolism; glycolate biosynthesis; glycolate from 2-phosphoglycolate: step 1/1.</text>
</comment>
<dbReference type="InterPro" id="IPR023198">
    <property type="entry name" value="PGP-like_dom2"/>
</dbReference>
<proteinExistence type="inferred from homology"/>
<dbReference type="InterPro" id="IPR023214">
    <property type="entry name" value="HAD_sf"/>
</dbReference>
<dbReference type="SFLD" id="SFLDS00003">
    <property type="entry name" value="Haloacid_Dehalogenase"/>
    <property type="match status" value="1"/>
</dbReference>
<reference evidence="5" key="1">
    <citation type="journal article" date="2014" name="Int. J. Syst. Evol. Microbiol.">
        <title>Complete genome sequence of Corynebacterium casei LMG S-19264T (=DSM 44701T), isolated from a smear-ripened cheese.</title>
        <authorList>
            <consortium name="US DOE Joint Genome Institute (JGI-PGF)"/>
            <person name="Walter F."/>
            <person name="Albersmeier A."/>
            <person name="Kalinowski J."/>
            <person name="Ruckert C."/>
        </authorList>
    </citation>
    <scope>NUCLEOTIDE SEQUENCE</scope>
    <source>
        <strain evidence="5">CGMCC 1.15367</strain>
    </source>
</reference>
<dbReference type="PANTHER" id="PTHR43434">
    <property type="entry name" value="PHOSPHOGLYCOLATE PHOSPHATASE"/>
    <property type="match status" value="1"/>
</dbReference>
<evidence type="ECO:0000256" key="4">
    <source>
        <dbReference type="ARBA" id="ARBA00013078"/>
    </source>
</evidence>
<organism evidence="5 6">
    <name type="scientific">Aureimonas endophytica</name>
    <dbReference type="NCBI Taxonomy" id="2027858"/>
    <lineage>
        <taxon>Bacteria</taxon>
        <taxon>Pseudomonadati</taxon>
        <taxon>Pseudomonadota</taxon>
        <taxon>Alphaproteobacteria</taxon>
        <taxon>Hyphomicrobiales</taxon>
        <taxon>Aurantimonadaceae</taxon>
        <taxon>Aureimonas</taxon>
    </lineage>
</organism>
<reference evidence="5" key="2">
    <citation type="submission" date="2020-09" db="EMBL/GenBank/DDBJ databases">
        <authorList>
            <person name="Sun Q."/>
            <person name="Zhou Y."/>
        </authorList>
    </citation>
    <scope>NUCLEOTIDE SEQUENCE</scope>
    <source>
        <strain evidence="5">CGMCC 1.15367</strain>
    </source>
</reference>
<comment type="catalytic activity">
    <reaction evidence="1">
        <text>2-phosphoglycolate + H2O = glycolate + phosphate</text>
        <dbReference type="Rhea" id="RHEA:14369"/>
        <dbReference type="ChEBI" id="CHEBI:15377"/>
        <dbReference type="ChEBI" id="CHEBI:29805"/>
        <dbReference type="ChEBI" id="CHEBI:43474"/>
        <dbReference type="ChEBI" id="CHEBI:58033"/>
        <dbReference type="EC" id="3.1.3.18"/>
    </reaction>
</comment>
<evidence type="ECO:0000256" key="2">
    <source>
        <dbReference type="ARBA" id="ARBA00004818"/>
    </source>
</evidence>
<dbReference type="GO" id="GO:0005829">
    <property type="term" value="C:cytosol"/>
    <property type="evidence" value="ECO:0007669"/>
    <property type="project" value="TreeGrafter"/>
</dbReference>
<dbReference type="SFLD" id="SFLDG01129">
    <property type="entry name" value="C1.5:_HAD__Beta-PGM__Phosphata"/>
    <property type="match status" value="1"/>
</dbReference>
<evidence type="ECO:0000313" key="5">
    <source>
        <dbReference type="EMBL" id="GGD92709.1"/>
    </source>
</evidence>
<evidence type="ECO:0000256" key="3">
    <source>
        <dbReference type="ARBA" id="ARBA00006171"/>
    </source>
</evidence>
<dbReference type="Gene3D" id="3.40.50.1000">
    <property type="entry name" value="HAD superfamily/HAD-like"/>
    <property type="match status" value="1"/>
</dbReference>
<protein>
    <recommendedName>
        <fullName evidence="4">phosphoglycolate phosphatase</fullName>
        <ecNumber evidence="4">3.1.3.18</ecNumber>
    </recommendedName>
</protein>